<dbReference type="Proteomes" id="UP000004117">
    <property type="component" value="Unassembled WGS sequence"/>
</dbReference>
<dbReference type="AlphaFoldDB" id="A0AAV3GRK0"/>
<gene>
    <name evidence="1" type="ORF">HMPREF1336_00089</name>
</gene>
<protein>
    <submittedName>
        <fullName evidence="1">Uncharacterized protein</fullName>
    </submittedName>
</protein>
<organism evidence="1 2">
    <name type="scientific">Enterococcus faecalis ERV63</name>
    <dbReference type="NCBI Taxonomy" id="1134793"/>
    <lineage>
        <taxon>Bacteria</taxon>
        <taxon>Bacillati</taxon>
        <taxon>Bacillota</taxon>
        <taxon>Bacilli</taxon>
        <taxon>Lactobacillales</taxon>
        <taxon>Enterococcaceae</taxon>
        <taxon>Enterococcus</taxon>
    </lineage>
</organism>
<evidence type="ECO:0000313" key="2">
    <source>
        <dbReference type="Proteomes" id="UP000004117"/>
    </source>
</evidence>
<proteinExistence type="predicted"/>
<comment type="caution">
    <text evidence="1">The sequence shown here is derived from an EMBL/GenBank/DDBJ whole genome shotgun (WGS) entry which is preliminary data.</text>
</comment>
<reference evidence="1 2" key="1">
    <citation type="submission" date="2012-04" db="EMBL/GenBank/DDBJ databases">
        <authorList>
            <person name="Weinstock G."/>
            <person name="Sodergren E."/>
            <person name="Lobos E.A."/>
            <person name="Fulton L."/>
            <person name="Fulton R."/>
            <person name="Courtney L."/>
            <person name="Fronick C."/>
            <person name="O'Laughlin M."/>
            <person name="Godfrey J."/>
            <person name="Wilson R.M."/>
            <person name="Miner T."/>
            <person name="Farmer C."/>
            <person name="Delehaunty K."/>
            <person name="Cordes M."/>
            <person name="Minx P."/>
            <person name="Tomlinson C."/>
            <person name="Chen J."/>
            <person name="Wollam A."/>
            <person name="Pepin K.H."/>
            <person name="Bhonagiri V."/>
            <person name="Zhang X."/>
            <person name="Suruliraj S."/>
            <person name="Warren W."/>
            <person name="Mitreva M."/>
            <person name="Mardis E.R."/>
            <person name="Wilson R.K."/>
        </authorList>
    </citation>
    <scope>NUCLEOTIDE SEQUENCE [LARGE SCALE GENOMIC DNA]</scope>
    <source>
        <strain evidence="1 2">ERV63</strain>
    </source>
</reference>
<name>A0AAV3GRK0_ENTFL</name>
<dbReference type="EMBL" id="ALZR01000008">
    <property type="protein sequence ID" value="EJV21091.1"/>
    <property type="molecule type" value="Genomic_DNA"/>
</dbReference>
<sequence>MIHLFFSSFLSRKEYLAPLNKNQFLQKKRTAFYRCPLYRWIKVTKETSFK</sequence>
<accession>A0AAV3GRK0</accession>
<evidence type="ECO:0000313" key="1">
    <source>
        <dbReference type="EMBL" id="EJV21091.1"/>
    </source>
</evidence>